<evidence type="ECO:0000313" key="3">
    <source>
        <dbReference type="Proteomes" id="UP001228905"/>
    </source>
</evidence>
<dbReference type="Proteomes" id="UP001228905">
    <property type="component" value="Unassembled WGS sequence"/>
</dbReference>
<name>A0ABU0IP72_9CAUL</name>
<gene>
    <name evidence="2" type="ORF">QO010_001565</name>
</gene>
<protein>
    <submittedName>
        <fullName evidence="2">Uncharacterized protein</fullName>
    </submittedName>
</protein>
<feature type="region of interest" description="Disordered" evidence="1">
    <location>
        <begin position="174"/>
        <end position="210"/>
    </location>
</feature>
<keyword evidence="3" id="KW-1185">Reference proteome</keyword>
<dbReference type="EMBL" id="JAUSVS010000002">
    <property type="protein sequence ID" value="MDQ0463794.1"/>
    <property type="molecule type" value="Genomic_DNA"/>
</dbReference>
<evidence type="ECO:0000313" key="2">
    <source>
        <dbReference type="EMBL" id="MDQ0463794.1"/>
    </source>
</evidence>
<dbReference type="RefSeq" id="WP_307347980.1">
    <property type="nucleotide sequence ID" value="NZ_JAUSVS010000002.1"/>
</dbReference>
<organism evidence="2 3">
    <name type="scientific">Caulobacter ginsengisoli</name>
    <dbReference type="NCBI Taxonomy" id="400775"/>
    <lineage>
        <taxon>Bacteria</taxon>
        <taxon>Pseudomonadati</taxon>
        <taxon>Pseudomonadota</taxon>
        <taxon>Alphaproteobacteria</taxon>
        <taxon>Caulobacterales</taxon>
        <taxon>Caulobacteraceae</taxon>
        <taxon>Caulobacter</taxon>
    </lineage>
</organism>
<evidence type="ECO:0000256" key="1">
    <source>
        <dbReference type="SAM" id="MobiDB-lite"/>
    </source>
</evidence>
<feature type="compositionally biased region" description="Acidic residues" evidence="1">
    <location>
        <begin position="200"/>
        <end position="210"/>
    </location>
</feature>
<reference evidence="2 3" key="1">
    <citation type="submission" date="2023-07" db="EMBL/GenBank/DDBJ databases">
        <title>Genomic Encyclopedia of Type Strains, Phase IV (KMG-IV): sequencing the most valuable type-strain genomes for metagenomic binning, comparative biology and taxonomic classification.</title>
        <authorList>
            <person name="Goeker M."/>
        </authorList>
    </citation>
    <scope>NUCLEOTIDE SEQUENCE [LARGE SCALE GENOMIC DNA]</scope>
    <source>
        <strain evidence="2 3">DSM 18695</strain>
    </source>
</reference>
<proteinExistence type="predicted"/>
<accession>A0ABU0IP72</accession>
<comment type="caution">
    <text evidence="2">The sequence shown here is derived from an EMBL/GenBank/DDBJ whole genome shotgun (WGS) entry which is preliminary data.</text>
</comment>
<sequence>MGDLARMLLLLGLAGTVVTFLGSAAIWMMDEDRRIRRALRRVLKAEPDSLVIARGRGRGAGFAFESGLAAVAWDRGAWCLVYRIDELMGAELLIDGRVVARAFRNEPRRALDQVVSTASQVTLRLIFDDPRHPDFELDLWLIGDEARREATSPAAAIQEANRWLARSEAVLRRPPAAPQPAPVVARPEPARAPPPAATDNDPELPWDEDE</sequence>